<dbReference type="InterPro" id="IPR000160">
    <property type="entry name" value="GGDEF_dom"/>
</dbReference>
<dbReference type="Pfam" id="PF00990">
    <property type="entry name" value="GGDEF"/>
    <property type="match status" value="1"/>
</dbReference>
<dbReference type="RefSeq" id="WP_168083901.1">
    <property type="nucleotide sequence ID" value="NZ_JAAVJI010000005.1"/>
</dbReference>
<evidence type="ECO:0000313" key="2">
    <source>
        <dbReference type="EMBL" id="NJP01323.1"/>
    </source>
</evidence>
<dbReference type="InterPro" id="IPR043128">
    <property type="entry name" value="Rev_trsase/Diguanyl_cyclase"/>
</dbReference>
<reference evidence="2 3" key="1">
    <citation type="submission" date="2020-03" db="EMBL/GenBank/DDBJ databases">
        <authorList>
            <person name="Wang L."/>
            <person name="He N."/>
            <person name="Li Y."/>
            <person name="Fang Y."/>
            <person name="Zhang F."/>
        </authorList>
    </citation>
    <scope>NUCLEOTIDE SEQUENCE [LARGE SCALE GENOMIC DNA]</scope>
    <source>
        <strain evidence="3">hsmgli-8</strain>
    </source>
</reference>
<dbReference type="NCBIfam" id="TIGR00254">
    <property type="entry name" value="GGDEF"/>
    <property type="match status" value="1"/>
</dbReference>
<dbReference type="Gene3D" id="3.30.70.270">
    <property type="match status" value="1"/>
</dbReference>
<name>A0ABX0YH30_9PSED</name>
<dbReference type="SUPFAM" id="SSF52172">
    <property type="entry name" value="CheY-like"/>
    <property type="match status" value="1"/>
</dbReference>
<dbReference type="InterPro" id="IPR029787">
    <property type="entry name" value="Nucleotide_cyclase"/>
</dbReference>
<dbReference type="InterPro" id="IPR011006">
    <property type="entry name" value="CheY-like_superfamily"/>
</dbReference>
<dbReference type="PROSITE" id="PS50887">
    <property type="entry name" value="GGDEF"/>
    <property type="match status" value="1"/>
</dbReference>
<organism evidence="2 3">
    <name type="scientific">Pseudomonas quercus</name>
    <dbReference type="NCBI Taxonomy" id="2722792"/>
    <lineage>
        <taxon>Bacteria</taxon>
        <taxon>Pseudomonadati</taxon>
        <taxon>Pseudomonadota</taxon>
        <taxon>Gammaproteobacteria</taxon>
        <taxon>Pseudomonadales</taxon>
        <taxon>Pseudomonadaceae</taxon>
        <taxon>Pseudomonas</taxon>
    </lineage>
</organism>
<dbReference type="SMART" id="SM00267">
    <property type="entry name" value="GGDEF"/>
    <property type="match status" value="1"/>
</dbReference>
<accession>A0ABX0YH30</accession>
<comment type="caution">
    <text evidence="2">The sequence shown here is derived from an EMBL/GenBank/DDBJ whole genome shotgun (WGS) entry which is preliminary data.</text>
</comment>
<dbReference type="SUPFAM" id="SSF55073">
    <property type="entry name" value="Nucleotide cyclase"/>
    <property type="match status" value="1"/>
</dbReference>
<proteinExistence type="predicted"/>
<gene>
    <name evidence="2" type="ORF">HBH25_10670</name>
</gene>
<protein>
    <submittedName>
        <fullName evidence="2">Diguanylate cyclase</fullName>
    </submittedName>
</protein>
<evidence type="ECO:0000259" key="1">
    <source>
        <dbReference type="PROSITE" id="PS50887"/>
    </source>
</evidence>
<dbReference type="InterPro" id="IPR050706">
    <property type="entry name" value="Cyclic-di-GMP_PDE-like"/>
</dbReference>
<feature type="domain" description="GGDEF" evidence="1">
    <location>
        <begin position="178"/>
        <end position="316"/>
    </location>
</feature>
<dbReference type="PANTHER" id="PTHR33121">
    <property type="entry name" value="CYCLIC DI-GMP PHOSPHODIESTERASE PDEF"/>
    <property type="match status" value="1"/>
</dbReference>
<dbReference type="Proteomes" id="UP000746535">
    <property type="component" value="Unassembled WGS sequence"/>
</dbReference>
<dbReference type="PANTHER" id="PTHR33121:SF79">
    <property type="entry name" value="CYCLIC DI-GMP PHOSPHODIESTERASE PDED-RELATED"/>
    <property type="match status" value="1"/>
</dbReference>
<dbReference type="EMBL" id="JAAVJI010000005">
    <property type="protein sequence ID" value="NJP01323.1"/>
    <property type="molecule type" value="Genomic_DNA"/>
</dbReference>
<evidence type="ECO:0000313" key="3">
    <source>
        <dbReference type="Proteomes" id="UP000746535"/>
    </source>
</evidence>
<keyword evidence="3" id="KW-1185">Reference proteome</keyword>
<sequence length="316" mass="34474">MSNPNLSILLAIGDAGMRHCAAELLSQGGYHDVRTCTVEDAPGELDQRAADLLVAHGEAGMRLASKVRVLDEATNGHTWVLLLSEQASEQVLDETADLGVDDLLPPELIGAHLLARVHAGDRMHSVLQRLARENRLLRDNIASLEQRNLVDSLTGLGNARYLRQKLEDSLRQIQARGGALCYLLIGLQNAGTLQQQHGEALYEELLQGVGRRLQQMVRPLDVLARVDDQHFVLLTLPRSLQECAPSSFKRLHDGLNLRGFMTSGGLVDLSAGISLVGLDEKSLPIEPVSLFGEASRLLQESYVSGLVNARRLPAKT</sequence>